<dbReference type="SMART" id="SM00858">
    <property type="entry name" value="SAF"/>
    <property type="match status" value="1"/>
</dbReference>
<protein>
    <recommendedName>
        <fullName evidence="3">Flagella basal body P-ring formation protein FlgA</fullName>
    </recommendedName>
</protein>
<keyword evidence="5" id="KW-0574">Periplasm</keyword>
<dbReference type="NCBIfam" id="TIGR03170">
    <property type="entry name" value="flgA_cterm"/>
    <property type="match status" value="1"/>
</dbReference>
<dbReference type="PANTHER" id="PTHR36307">
    <property type="entry name" value="FLAGELLA BASAL BODY P-RING FORMATION PROTEIN FLGA"/>
    <property type="match status" value="1"/>
</dbReference>
<keyword evidence="8" id="KW-0969">Cilium</keyword>
<dbReference type="Pfam" id="PF17656">
    <property type="entry name" value="ChapFlgA_N"/>
    <property type="match status" value="1"/>
</dbReference>
<comment type="caution">
    <text evidence="8">The sequence shown here is derived from an EMBL/GenBank/DDBJ whole genome shotgun (WGS) entry which is preliminary data.</text>
</comment>
<dbReference type="Pfam" id="PF13144">
    <property type="entry name" value="ChapFlgA"/>
    <property type="match status" value="1"/>
</dbReference>
<dbReference type="PANTHER" id="PTHR36307:SF1">
    <property type="entry name" value="FLAGELLA BASAL BODY P-RING FORMATION PROTEIN FLGA"/>
    <property type="match status" value="1"/>
</dbReference>
<dbReference type="Gene3D" id="2.30.30.760">
    <property type="match status" value="1"/>
</dbReference>
<dbReference type="CDD" id="cd11614">
    <property type="entry name" value="SAF_CpaB_FlgA_like"/>
    <property type="match status" value="1"/>
</dbReference>
<reference evidence="8 9" key="1">
    <citation type="submission" date="2017-11" db="EMBL/GenBank/DDBJ databases">
        <title>Genome-resolved metagenomics identifies genetic mobility, metabolic interactions, and unexpected diversity in perchlorate-reducing communities.</title>
        <authorList>
            <person name="Barnum T.P."/>
            <person name="Figueroa I.A."/>
            <person name="Carlstrom C.I."/>
            <person name="Lucas L.N."/>
            <person name="Engelbrektson A.L."/>
            <person name="Coates J.D."/>
        </authorList>
    </citation>
    <scope>NUCLEOTIDE SEQUENCE [LARGE SCALE GENOMIC DNA]</scope>
    <source>
        <strain evidence="8">BM301</strain>
    </source>
</reference>
<dbReference type="EMBL" id="PKUN01000030">
    <property type="protein sequence ID" value="PLX59779.1"/>
    <property type="molecule type" value="Genomic_DNA"/>
</dbReference>
<evidence type="ECO:0000256" key="6">
    <source>
        <dbReference type="ARBA" id="ARBA00025643"/>
    </source>
</evidence>
<evidence type="ECO:0000256" key="2">
    <source>
        <dbReference type="ARBA" id="ARBA00010474"/>
    </source>
</evidence>
<keyword evidence="8" id="KW-0282">Flagellum</keyword>
<dbReference type="GO" id="GO:0044780">
    <property type="term" value="P:bacterial-type flagellum assembly"/>
    <property type="evidence" value="ECO:0007669"/>
    <property type="project" value="InterPro"/>
</dbReference>
<keyword evidence="8" id="KW-0966">Cell projection</keyword>
<evidence type="ECO:0000256" key="4">
    <source>
        <dbReference type="ARBA" id="ARBA00022729"/>
    </source>
</evidence>
<evidence type="ECO:0000313" key="9">
    <source>
        <dbReference type="Proteomes" id="UP000235015"/>
    </source>
</evidence>
<evidence type="ECO:0000256" key="3">
    <source>
        <dbReference type="ARBA" id="ARBA00014754"/>
    </source>
</evidence>
<keyword evidence="4" id="KW-0732">Signal</keyword>
<dbReference type="STRING" id="1111735.GCA_000428045_03073"/>
<accession>A0A2N6CRR7</accession>
<dbReference type="InterPro" id="IPR013974">
    <property type="entry name" value="SAF"/>
</dbReference>
<dbReference type="Gene3D" id="3.90.1210.10">
    <property type="entry name" value="Antifreeze-like/N-acetylneuraminic acid synthase C-terminal domain"/>
    <property type="match status" value="1"/>
</dbReference>
<dbReference type="Proteomes" id="UP000235015">
    <property type="component" value="Unassembled WGS sequence"/>
</dbReference>
<dbReference type="GO" id="GO:0042597">
    <property type="term" value="C:periplasmic space"/>
    <property type="evidence" value="ECO:0007669"/>
    <property type="project" value="UniProtKB-SubCell"/>
</dbReference>
<name>A0A2N6CRR7_9GAMM</name>
<dbReference type="AlphaFoldDB" id="A0A2N6CRR7"/>
<comment type="subcellular location">
    <subcellularLocation>
        <location evidence="1">Periplasm</location>
    </subcellularLocation>
</comment>
<dbReference type="InterPro" id="IPR017585">
    <property type="entry name" value="SAF_FlgA"/>
</dbReference>
<feature type="domain" description="SAF" evidence="7">
    <location>
        <begin position="127"/>
        <end position="189"/>
    </location>
</feature>
<dbReference type="InterPro" id="IPR039246">
    <property type="entry name" value="Flagellar_FlgA"/>
</dbReference>
<evidence type="ECO:0000259" key="7">
    <source>
        <dbReference type="SMART" id="SM00858"/>
    </source>
</evidence>
<comment type="similarity">
    <text evidence="2">Belongs to the FlgA family.</text>
</comment>
<organism evidence="8 9">
    <name type="scientific">Sedimenticola selenatireducens</name>
    <dbReference type="NCBI Taxonomy" id="191960"/>
    <lineage>
        <taxon>Bacteria</taxon>
        <taxon>Pseudomonadati</taxon>
        <taxon>Pseudomonadota</taxon>
        <taxon>Gammaproteobacteria</taxon>
        <taxon>Chromatiales</taxon>
        <taxon>Sedimenticolaceae</taxon>
        <taxon>Sedimenticola</taxon>
    </lineage>
</organism>
<dbReference type="InterPro" id="IPR041231">
    <property type="entry name" value="FlgA_N"/>
</dbReference>
<evidence type="ECO:0000256" key="5">
    <source>
        <dbReference type="ARBA" id="ARBA00022764"/>
    </source>
</evidence>
<evidence type="ECO:0000256" key="1">
    <source>
        <dbReference type="ARBA" id="ARBA00004418"/>
    </source>
</evidence>
<comment type="function">
    <text evidence="6">Involved in the assembly process of the P-ring formation. It may associate with FlgF on the rod constituting a structure essential for the P-ring assembly or may act as a modulator protein for the P-ring assembly.</text>
</comment>
<sequence>MNELNIWTGEVMSRLTPAVRKRHYWPILLLVWSLAAVSATEEQTQPHESILAAAEQHVLNDFDEENQEINVAAGRLDSRLRLAACDQELDTFMPHGRKNASRVTVGVRCNDTGGWTLYVPVTLSLMKEIAVANRELPRGTILTSADFKIEKRDVARLHRGYIEHPQQAIGKKLKRRLRADAVLTPGQLIIQHAVKKGSQVVIVAQIGGLQVRMNGKALSNGAVGERIKVENNSSNRQIEATVIDSGVVKATT</sequence>
<gene>
    <name evidence="8" type="ORF">C0630_17825</name>
</gene>
<evidence type="ECO:0000313" key="8">
    <source>
        <dbReference type="EMBL" id="PLX59779.1"/>
    </source>
</evidence>
<proteinExistence type="inferred from homology"/>